<keyword evidence="1" id="KW-1133">Transmembrane helix</keyword>
<keyword evidence="1" id="KW-0472">Membrane</keyword>
<protein>
    <submittedName>
        <fullName evidence="2">Uncharacterized protein</fullName>
    </submittedName>
</protein>
<evidence type="ECO:0000313" key="3">
    <source>
        <dbReference type="Proteomes" id="UP001217500"/>
    </source>
</evidence>
<sequence length="335" mass="37352">MSNDWQRNHEFLATLRQYYFLASIFGEQGAWIIIRIAGYLGAGFFVGLIGTTSGYWDFEVFAALWLGLPGSYYVLRILFDRGSVPLPEPHKNGRTLGDYHMATPVRHFPGGTVLRLEDGEDATFKHGELPFEPVQVRIVLINPSGTTMVEPDPTPKEDQLGATERPATFKELYWCTLLTLVAFFFVVGGIVEAIEYERFIEGWVIFAIVGALIGGYLTIGLFFDLFNYRRKVALRMDFELQQALADAATRTEILKETEEDLKVQAEWTGFVGALTGLAFLLFAIGAGLALTGSNAKGSNGALMSFFLVILPVFLAMYYRYRQAKVAFGKLKSGND</sequence>
<accession>A0AAF0BI40</accession>
<dbReference type="AlphaFoldDB" id="A0AAF0BI40"/>
<evidence type="ECO:0000313" key="2">
    <source>
        <dbReference type="EMBL" id="WCL54913.1"/>
    </source>
</evidence>
<organism evidence="2 3">
    <name type="scientific">Gimibacter soli</name>
    <dbReference type="NCBI Taxonomy" id="3024400"/>
    <lineage>
        <taxon>Bacteria</taxon>
        <taxon>Pseudomonadati</taxon>
        <taxon>Pseudomonadota</taxon>
        <taxon>Alphaproteobacteria</taxon>
        <taxon>Kordiimonadales</taxon>
        <taxon>Temperatibacteraceae</taxon>
        <taxon>Gimibacter</taxon>
    </lineage>
</organism>
<feature type="transmembrane region" description="Helical" evidence="1">
    <location>
        <begin position="270"/>
        <end position="290"/>
    </location>
</feature>
<feature type="transmembrane region" description="Helical" evidence="1">
    <location>
        <begin position="36"/>
        <end position="56"/>
    </location>
</feature>
<dbReference type="KEGG" id="gso:PH603_03965"/>
<evidence type="ECO:0000256" key="1">
    <source>
        <dbReference type="SAM" id="Phobius"/>
    </source>
</evidence>
<feature type="transmembrane region" description="Helical" evidence="1">
    <location>
        <begin position="302"/>
        <end position="320"/>
    </location>
</feature>
<dbReference type="EMBL" id="CP116805">
    <property type="protein sequence ID" value="WCL54913.1"/>
    <property type="molecule type" value="Genomic_DNA"/>
</dbReference>
<keyword evidence="1" id="KW-0812">Transmembrane</keyword>
<feature type="transmembrane region" description="Helical" evidence="1">
    <location>
        <begin position="203"/>
        <end position="226"/>
    </location>
</feature>
<name>A0AAF0BI40_9PROT</name>
<proteinExistence type="predicted"/>
<feature type="transmembrane region" description="Helical" evidence="1">
    <location>
        <begin position="172"/>
        <end position="191"/>
    </location>
</feature>
<dbReference type="Proteomes" id="UP001217500">
    <property type="component" value="Chromosome"/>
</dbReference>
<reference evidence="2" key="1">
    <citation type="submission" date="2023-01" db="EMBL/GenBank/DDBJ databases">
        <title>The genome sequence of Kordiimonadaceae bacterium 6D33.</title>
        <authorList>
            <person name="Liu Y."/>
        </authorList>
    </citation>
    <scope>NUCLEOTIDE SEQUENCE</scope>
    <source>
        <strain evidence="2">6D33</strain>
    </source>
</reference>
<feature type="transmembrane region" description="Helical" evidence="1">
    <location>
        <begin position="62"/>
        <end position="79"/>
    </location>
</feature>
<dbReference type="RefSeq" id="WP_289504646.1">
    <property type="nucleotide sequence ID" value="NZ_CP116805.1"/>
</dbReference>
<gene>
    <name evidence="2" type="ORF">PH603_03965</name>
</gene>
<keyword evidence="3" id="KW-1185">Reference proteome</keyword>